<dbReference type="RefSeq" id="WP_154740300.1">
    <property type="nucleotide sequence ID" value="NZ_WMBQ01000002.1"/>
</dbReference>
<evidence type="ECO:0000313" key="2">
    <source>
        <dbReference type="Proteomes" id="UP000440694"/>
    </source>
</evidence>
<dbReference type="SUPFAM" id="SSF53474">
    <property type="entry name" value="alpha/beta-Hydrolases"/>
    <property type="match status" value="1"/>
</dbReference>
<dbReference type="InterPro" id="IPR029058">
    <property type="entry name" value="AB_hydrolase_fold"/>
</dbReference>
<sequence length="189" mass="20501">MDTTLIVPGLHGSGSDHWQSWFERQMPDSVRVEQNDWGTPDLSLWSAQIHHALNRNSGRIYIVAHSFGCLAAVQTAHDHGQRIAGLMLVAPADPARFGLQNVITNGVLGAHSVVVASTNDPWMPIDRAAAWAEAWGSELINLGAAGHINVSSGYGAWPRGLAIYRSLRGDVPRSFAQRRAHDALHAGDF</sequence>
<dbReference type="InterPro" id="IPR010662">
    <property type="entry name" value="RBBP9/YdeN"/>
</dbReference>
<reference evidence="1 2" key="1">
    <citation type="submission" date="2019-11" db="EMBL/GenBank/DDBJ databases">
        <title>Identification of a novel strain.</title>
        <authorList>
            <person name="Xu Q."/>
            <person name="Wang G."/>
        </authorList>
    </citation>
    <scope>NUCLEOTIDE SEQUENCE [LARGE SCALE GENOMIC DNA]</scope>
    <source>
        <strain evidence="2">xq</strain>
    </source>
</reference>
<evidence type="ECO:0000313" key="1">
    <source>
        <dbReference type="EMBL" id="MTD95801.1"/>
    </source>
</evidence>
<comment type="caution">
    <text evidence="1">The sequence shown here is derived from an EMBL/GenBank/DDBJ whole genome shotgun (WGS) entry which is preliminary data.</text>
</comment>
<keyword evidence="2" id="KW-1185">Reference proteome</keyword>
<organism evidence="1 2">
    <name type="scientific">Hyphomicrobium album</name>
    <dbReference type="NCBI Taxonomy" id="2665159"/>
    <lineage>
        <taxon>Bacteria</taxon>
        <taxon>Pseudomonadati</taxon>
        <taxon>Pseudomonadota</taxon>
        <taxon>Alphaproteobacteria</taxon>
        <taxon>Hyphomicrobiales</taxon>
        <taxon>Hyphomicrobiaceae</taxon>
        <taxon>Hyphomicrobium</taxon>
    </lineage>
</organism>
<protein>
    <submittedName>
        <fullName evidence="1">Alpha/beta hydrolase</fullName>
    </submittedName>
</protein>
<keyword evidence="1" id="KW-0378">Hydrolase</keyword>
<gene>
    <name evidence="1" type="ORF">GIW81_15790</name>
</gene>
<accession>A0A6I3KSV4</accession>
<dbReference type="Gene3D" id="3.40.50.1820">
    <property type="entry name" value="alpha/beta hydrolase"/>
    <property type="match status" value="1"/>
</dbReference>
<proteinExistence type="predicted"/>
<dbReference type="Pfam" id="PF06821">
    <property type="entry name" value="Ser_hydrolase"/>
    <property type="match status" value="1"/>
</dbReference>
<dbReference type="Proteomes" id="UP000440694">
    <property type="component" value="Unassembled WGS sequence"/>
</dbReference>
<name>A0A6I3KSV4_9HYPH</name>
<dbReference type="GO" id="GO:0016787">
    <property type="term" value="F:hydrolase activity"/>
    <property type="evidence" value="ECO:0007669"/>
    <property type="project" value="UniProtKB-KW"/>
</dbReference>
<dbReference type="EMBL" id="WMBQ01000002">
    <property type="protein sequence ID" value="MTD95801.1"/>
    <property type="molecule type" value="Genomic_DNA"/>
</dbReference>
<dbReference type="AlphaFoldDB" id="A0A6I3KSV4"/>